<evidence type="ECO:0000256" key="1">
    <source>
        <dbReference type="SAM" id="Phobius"/>
    </source>
</evidence>
<keyword evidence="1" id="KW-1133">Transmembrane helix</keyword>
<evidence type="ECO:0000313" key="3">
    <source>
        <dbReference type="Proteomes" id="UP001431783"/>
    </source>
</evidence>
<name>A0AAW1UEV6_9CUCU</name>
<dbReference type="EMBL" id="JARQZJ010000061">
    <property type="protein sequence ID" value="KAK9879123.1"/>
    <property type="molecule type" value="Genomic_DNA"/>
</dbReference>
<comment type="caution">
    <text evidence="2">The sequence shown here is derived from an EMBL/GenBank/DDBJ whole genome shotgun (WGS) entry which is preliminary data.</text>
</comment>
<sequence length="118" mass="13371">MEYSFQGLFSFSPRKIEAKTAYRIKFLSHPTLTPWPYWRESEVERETGVLCISGKASSRGQLSGSPFPPVGAKTILHIVFFIFFILPLIAIKAFSVTKLVYSLDCDVLRVITSYSVPF</sequence>
<gene>
    <name evidence="2" type="ORF">WA026_003966</name>
</gene>
<evidence type="ECO:0000313" key="2">
    <source>
        <dbReference type="EMBL" id="KAK9879123.1"/>
    </source>
</evidence>
<proteinExistence type="predicted"/>
<dbReference type="Proteomes" id="UP001431783">
    <property type="component" value="Unassembled WGS sequence"/>
</dbReference>
<keyword evidence="1" id="KW-0472">Membrane</keyword>
<organism evidence="2 3">
    <name type="scientific">Henosepilachna vigintioctopunctata</name>
    <dbReference type="NCBI Taxonomy" id="420089"/>
    <lineage>
        <taxon>Eukaryota</taxon>
        <taxon>Metazoa</taxon>
        <taxon>Ecdysozoa</taxon>
        <taxon>Arthropoda</taxon>
        <taxon>Hexapoda</taxon>
        <taxon>Insecta</taxon>
        <taxon>Pterygota</taxon>
        <taxon>Neoptera</taxon>
        <taxon>Endopterygota</taxon>
        <taxon>Coleoptera</taxon>
        <taxon>Polyphaga</taxon>
        <taxon>Cucujiformia</taxon>
        <taxon>Coccinelloidea</taxon>
        <taxon>Coccinellidae</taxon>
        <taxon>Epilachninae</taxon>
        <taxon>Epilachnini</taxon>
        <taxon>Henosepilachna</taxon>
    </lineage>
</organism>
<feature type="transmembrane region" description="Helical" evidence="1">
    <location>
        <begin position="75"/>
        <end position="94"/>
    </location>
</feature>
<keyword evidence="1" id="KW-0812">Transmembrane</keyword>
<accession>A0AAW1UEV6</accession>
<protein>
    <submittedName>
        <fullName evidence="2">Uncharacterized protein</fullName>
    </submittedName>
</protein>
<keyword evidence="3" id="KW-1185">Reference proteome</keyword>
<reference evidence="2 3" key="1">
    <citation type="submission" date="2023-03" db="EMBL/GenBank/DDBJ databases">
        <title>Genome insight into feeding habits of ladybird beetles.</title>
        <authorList>
            <person name="Li H.-S."/>
            <person name="Huang Y.-H."/>
            <person name="Pang H."/>
        </authorList>
    </citation>
    <scope>NUCLEOTIDE SEQUENCE [LARGE SCALE GENOMIC DNA]</scope>
    <source>
        <strain evidence="2">SYSU_2023b</strain>
        <tissue evidence="2">Whole body</tissue>
    </source>
</reference>
<dbReference type="AlphaFoldDB" id="A0AAW1UEV6"/>